<dbReference type="Gene3D" id="1.25.10.10">
    <property type="entry name" value="Leucine-rich Repeat Variant"/>
    <property type="match status" value="1"/>
</dbReference>
<name>A0A1B8GFJ4_9PEZI</name>
<dbReference type="Proteomes" id="UP000091956">
    <property type="component" value="Unassembled WGS sequence"/>
</dbReference>
<dbReference type="Pfam" id="PF25018">
    <property type="entry name" value="HEAT_IPO9_c"/>
    <property type="match status" value="1"/>
</dbReference>
<dbReference type="AlphaFoldDB" id="A0A1B8GFJ4"/>
<dbReference type="InterPro" id="IPR016024">
    <property type="entry name" value="ARM-type_fold"/>
</dbReference>
<accession>A0A1B8GFJ4</accession>
<dbReference type="SMART" id="SM00913">
    <property type="entry name" value="IBN_N"/>
    <property type="match status" value="1"/>
</dbReference>
<organism evidence="6 7">
    <name type="scientific">Pseudogymnoascus verrucosus</name>
    <dbReference type="NCBI Taxonomy" id="342668"/>
    <lineage>
        <taxon>Eukaryota</taxon>
        <taxon>Fungi</taxon>
        <taxon>Dikarya</taxon>
        <taxon>Ascomycota</taxon>
        <taxon>Pezizomycotina</taxon>
        <taxon>Leotiomycetes</taxon>
        <taxon>Thelebolales</taxon>
        <taxon>Thelebolaceae</taxon>
        <taxon>Pseudogymnoascus</taxon>
    </lineage>
</organism>
<dbReference type="GO" id="GO:0006606">
    <property type="term" value="P:protein import into nucleus"/>
    <property type="evidence" value="ECO:0007669"/>
    <property type="project" value="TreeGrafter"/>
</dbReference>
<dbReference type="InterPro" id="IPR056840">
    <property type="entry name" value="HEAT_IPO9_central"/>
</dbReference>
<gene>
    <name evidence="6" type="ORF">VE01_07948</name>
</gene>
<protein>
    <recommendedName>
        <fullName evidence="5">Importin N-terminal domain-containing protein</fullName>
    </recommendedName>
</protein>
<proteinExistence type="predicted"/>
<keyword evidence="4" id="KW-0539">Nucleus</keyword>
<dbReference type="FunFam" id="1.25.10.10:FF:000373">
    <property type="entry name" value="Importin beta-5 subunit, putative"/>
    <property type="match status" value="1"/>
</dbReference>
<keyword evidence="7" id="KW-1185">Reference proteome</keyword>
<dbReference type="PROSITE" id="PS50166">
    <property type="entry name" value="IMPORTIN_B_NT"/>
    <property type="match status" value="1"/>
</dbReference>
<dbReference type="GeneID" id="28841334"/>
<feature type="domain" description="Importin N-terminal" evidence="5">
    <location>
        <begin position="26"/>
        <end position="104"/>
    </location>
</feature>
<dbReference type="InterPro" id="IPR001494">
    <property type="entry name" value="Importin-beta_N"/>
</dbReference>
<evidence type="ECO:0000256" key="1">
    <source>
        <dbReference type="ARBA" id="ARBA00004123"/>
    </source>
</evidence>
<evidence type="ECO:0000256" key="2">
    <source>
        <dbReference type="ARBA" id="ARBA00022448"/>
    </source>
</evidence>
<evidence type="ECO:0000313" key="6">
    <source>
        <dbReference type="EMBL" id="OBT94600.1"/>
    </source>
</evidence>
<keyword evidence="2" id="KW-0813">Transport</keyword>
<dbReference type="STRING" id="342668.A0A1B8GFJ4"/>
<dbReference type="InterPro" id="IPR011989">
    <property type="entry name" value="ARM-like"/>
</dbReference>
<evidence type="ECO:0000313" key="7">
    <source>
        <dbReference type="Proteomes" id="UP000091956"/>
    </source>
</evidence>
<evidence type="ECO:0000259" key="5">
    <source>
        <dbReference type="PROSITE" id="PS50166"/>
    </source>
</evidence>
<dbReference type="PANTHER" id="PTHR10997">
    <property type="entry name" value="IMPORTIN-7, 8, 11"/>
    <property type="match status" value="1"/>
</dbReference>
<evidence type="ECO:0000256" key="4">
    <source>
        <dbReference type="ARBA" id="ARBA00023242"/>
    </source>
</evidence>
<dbReference type="EMBL" id="KV460242">
    <property type="protein sequence ID" value="OBT94600.1"/>
    <property type="molecule type" value="Genomic_DNA"/>
</dbReference>
<dbReference type="SUPFAM" id="SSF48371">
    <property type="entry name" value="ARM repeat"/>
    <property type="match status" value="1"/>
</dbReference>
<reference evidence="6 7" key="1">
    <citation type="submission" date="2016-03" db="EMBL/GenBank/DDBJ databases">
        <title>Comparative genomics of Pseudogymnoascus destructans, the fungus causing white-nose syndrome of bats.</title>
        <authorList>
            <person name="Palmer J.M."/>
            <person name="Drees K.P."/>
            <person name="Foster J.T."/>
            <person name="Lindner D.L."/>
        </authorList>
    </citation>
    <scope>NUCLEOTIDE SEQUENCE [LARGE SCALE GENOMIC DNA]</scope>
    <source>
        <strain evidence="6 7">UAMH 10579</strain>
    </source>
</reference>
<dbReference type="GO" id="GO:0005635">
    <property type="term" value="C:nuclear envelope"/>
    <property type="evidence" value="ECO:0007669"/>
    <property type="project" value="TreeGrafter"/>
</dbReference>
<dbReference type="GO" id="GO:0031267">
    <property type="term" value="F:small GTPase binding"/>
    <property type="evidence" value="ECO:0007669"/>
    <property type="project" value="InterPro"/>
</dbReference>
<dbReference type="OrthoDB" id="431626at2759"/>
<keyword evidence="3" id="KW-0653">Protein transport</keyword>
<sequence length="1044" mass="113933">MSNLEEQLLHLLAEAQSSALAPRQQAEAHLQALHSNEAFPTGLAAIAAHTSLPISTRQAALTTLRLFVEKNWSGEDDETEGPTVVISDEVKTVLRSRLLELATGGDDERRVRGAASYVVSKIASVDFPDQWPTLLPTLLQIIPTASDAQLHGALKVLADLVDDSLNEDQFFAVARDVMGTVYSVAIDDNRKMTLRALAVGVFRGCFDIMDMVKDEHGTEVKAFADEVLQSWSPFFLQVMKLQFPARSQVAGEEGLDREPESWRGVVALKLQVVKTLMKIRQVFAQLLLPQSPVLFTATWEELSSLQDAFKDLYIDHDDQGRLEDADGLPYTLDFLVLEELDFLQSCLRAPPVREELETALQNCGGISNTPWVVDVMKLAVAYAQIPSEEEGLWDIDVNLFLAEETSVTANYTARTACGDLLIKLGEWLHQGAFEGLLTYTRVLFASPDATWRTREASLYLLTQLLNDFLDIDKRIHAETAASYLEFIEYAVNREDEPLLRARGYIVAGVLVQSISGNAFPTVALLDRTIKAIHEDESEVVKVACIKAIQGFIKAPEGIPSDRQIPIAVAISEFLNAKDLTELEDSDDLLVTLVESLRAATQLDYSIAIAPGSGVIDLLFLMAKHGAASFQLTVLVNETFEDIVQSLSSQGAEGYIALCEKVMPSLTGALDVGSVTEDNPLTTLACELIAVLTENGSEPLPPGFVAAVMPKLSRLLLSTVEGEILRPGSEALKFIIMHDPQQLFEWHDEAGRSGLEVCLIIIDRLLGPTMEDNAASEVGGVAAELVEKAGQERLGPFLPQLLQAVASRLATAEAAPFIQSLILVFARLSVVGAGDVVEFLNQIEIGGQSGLQVVLSKWLEHSISFAGYDEIRQNVIALSKLYSLNDTRVAQTMVKGDLIVPTSDRIMTRSRAKNNPDQYTIVPAPLKIVKVLIEELLSASGVQNAVTALAAADFADEEDDDGWEDLPSILDLGSGAAKADLMAYAEGLGGSFMRQRDDETQAYLTDFFVRASTENIAGFNELYAQLTDEEKAKLEELAKGAQAAQ</sequence>
<evidence type="ECO:0000256" key="3">
    <source>
        <dbReference type="ARBA" id="ARBA00022927"/>
    </source>
</evidence>
<reference evidence="7" key="2">
    <citation type="journal article" date="2018" name="Nat. Commun.">
        <title>Extreme sensitivity to ultraviolet light in the fungal pathogen causing white-nose syndrome of bats.</title>
        <authorList>
            <person name="Palmer J.M."/>
            <person name="Drees K.P."/>
            <person name="Foster J.T."/>
            <person name="Lindner D.L."/>
        </authorList>
    </citation>
    <scope>NUCLEOTIDE SEQUENCE [LARGE SCALE GENOMIC DNA]</scope>
    <source>
        <strain evidence="7">UAMH 10579</strain>
    </source>
</reference>
<dbReference type="Pfam" id="PF03810">
    <property type="entry name" value="IBN_N"/>
    <property type="match status" value="1"/>
</dbReference>
<comment type="subcellular location">
    <subcellularLocation>
        <location evidence="1">Nucleus</location>
    </subcellularLocation>
</comment>
<dbReference type="RefSeq" id="XP_018128333.1">
    <property type="nucleotide sequence ID" value="XM_018277377.2"/>
</dbReference>
<dbReference type="PANTHER" id="PTHR10997:SF9">
    <property type="entry name" value="IMPORTIN-9"/>
    <property type="match status" value="1"/>
</dbReference>
<dbReference type="GO" id="GO:0005829">
    <property type="term" value="C:cytosol"/>
    <property type="evidence" value="ECO:0007669"/>
    <property type="project" value="TreeGrafter"/>
</dbReference>